<feature type="non-terminal residue" evidence="2">
    <location>
        <position position="70"/>
    </location>
</feature>
<comment type="caution">
    <text evidence="2">The sequence shown here is derived from an EMBL/GenBank/DDBJ whole genome shotgun (WGS) entry which is preliminary data.</text>
</comment>
<keyword evidence="1" id="KW-1133">Transmembrane helix</keyword>
<keyword evidence="1" id="KW-0472">Membrane</keyword>
<dbReference type="AlphaFoldDB" id="A0A2W0EKK4"/>
<evidence type="ECO:0000313" key="2">
    <source>
        <dbReference type="EMBL" id="PYY66408.1"/>
    </source>
</evidence>
<accession>A0A2W0EKK4</accession>
<dbReference type="Proteomes" id="UP000247437">
    <property type="component" value="Unassembled WGS sequence"/>
</dbReference>
<reference evidence="2 3" key="1">
    <citation type="journal article" date="2018" name="Appl. Microbiol. Biotechnol.">
        <title>Characterization of the caprolactam degradation pathway in Pseudomonas jessenii using mass spectrometry-based proteomics.</title>
        <authorList>
            <person name="Otzen M."/>
            <person name="Palacio C."/>
            <person name="Janssen D.B."/>
        </authorList>
    </citation>
    <scope>NUCLEOTIDE SEQUENCE [LARGE SCALE GENOMIC DNA]</scope>
    <source>
        <strain evidence="2 3">GO3</strain>
    </source>
</reference>
<keyword evidence="1" id="KW-0812">Transmembrane</keyword>
<organism evidence="2 3">
    <name type="scientific">Pseudomonas jessenii</name>
    <dbReference type="NCBI Taxonomy" id="77298"/>
    <lineage>
        <taxon>Bacteria</taxon>
        <taxon>Pseudomonadati</taxon>
        <taxon>Pseudomonadota</taxon>
        <taxon>Gammaproteobacteria</taxon>
        <taxon>Pseudomonadales</taxon>
        <taxon>Pseudomonadaceae</taxon>
        <taxon>Pseudomonas</taxon>
    </lineage>
</organism>
<dbReference type="EMBL" id="PDLL01000895">
    <property type="protein sequence ID" value="PYY66408.1"/>
    <property type="molecule type" value="Genomic_DNA"/>
</dbReference>
<evidence type="ECO:0000313" key="3">
    <source>
        <dbReference type="Proteomes" id="UP000247437"/>
    </source>
</evidence>
<proteinExistence type="predicted"/>
<name>A0A2W0EKK4_PSEJE</name>
<sequence>MDINLSDFHFLRPLWLLLAIFGALLPLLWRRNQDLQRRLRSNIAAHLLPHLLITPQDQQRLRPVHLVCAL</sequence>
<evidence type="ECO:0000256" key="1">
    <source>
        <dbReference type="SAM" id="Phobius"/>
    </source>
</evidence>
<feature type="transmembrane region" description="Helical" evidence="1">
    <location>
        <begin position="12"/>
        <end position="29"/>
    </location>
</feature>
<gene>
    <name evidence="2" type="ORF">CRX42_32545</name>
</gene>
<protein>
    <submittedName>
        <fullName evidence="2">Uncharacterized protein</fullName>
    </submittedName>
</protein>